<evidence type="ECO:0000313" key="2">
    <source>
        <dbReference type="EMBL" id="KKY22803.1"/>
    </source>
</evidence>
<dbReference type="Proteomes" id="UP000053317">
    <property type="component" value="Unassembled WGS sequence"/>
</dbReference>
<dbReference type="Gene3D" id="1.20.1280.50">
    <property type="match status" value="1"/>
</dbReference>
<feature type="domain" description="F-box" evidence="1">
    <location>
        <begin position="1"/>
        <end position="44"/>
    </location>
</feature>
<dbReference type="EMBL" id="LCWF01000073">
    <property type="protein sequence ID" value="KKY22803.1"/>
    <property type="molecule type" value="Genomic_DNA"/>
</dbReference>
<protein>
    <submittedName>
        <fullName evidence="2">Putative f-box domain protein</fullName>
    </submittedName>
</protein>
<dbReference type="InterPro" id="IPR001810">
    <property type="entry name" value="F-box_dom"/>
</dbReference>
<sequence>MDNLPVEILLEIFESLSQKDLVSLQTVSKRLSSVARANLFWRDFCYDKSPAVKIRSWTTFSQIASQIPDGANTANETAATFASMLQMVDAGTVPLRTGLNQTKTAAANRPRTKRLRDIANWDPSYASERVDWYSEYIARAGPLSVSWFQPASEEVKGLAHWQQGQEQRAIAPLEDGTICVWDANTGQEINRSPSGALNSSEHSFQSFSGATECVSVDSTVGRAFFAVGSQLKTVNLDTLQVLSSHEFTFPITALSQSRQTLSDVPLTVGTRASVHMFDPREHTVLPTPVTDIDSPPSPSLVAGDSYPISILNATANSIYLAGRYPSILAYDRRFFPRLEDTIYSGARLCSLGISHFEALPPSANLSPISTLLACGEYNGRGSLELYSLPYQKEDEASRVYKNRQSASRSKLLSVASHGTRIVFSDADGGLKWVERDGSSLVRSWNINQFRFNEPESHIRQANGRARTVLEFGAQGGDVVRKIIPLQTQETERGIRGDGDLLVWTGEKAGIIKFRSEEIWEDAKETVDTEMVGGDSRGTKSQREVRQMEDAMRRALMRHADEMNWMRRLGLS</sequence>
<dbReference type="GO" id="GO:0000209">
    <property type="term" value="P:protein polyubiquitination"/>
    <property type="evidence" value="ECO:0007669"/>
    <property type="project" value="TreeGrafter"/>
</dbReference>
<gene>
    <name evidence="2" type="ORF">UCRPC4_g03129</name>
</gene>
<reference evidence="2 3" key="2">
    <citation type="submission" date="2015-05" db="EMBL/GenBank/DDBJ databases">
        <authorList>
            <person name="Morales-Cruz A."/>
            <person name="Amrine K.C."/>
            <person name="Cantu D."/>
        </authorList>
    </citation>
    <scope>NUCLEOTIDE SEQUENCE [LARGE SCALE GENOMIC DNA]</scope>
    <source>
        <strain evidence="2">UCRPC4</strain>
    </source>
</reference>
<dbReference type="InterPro" id="IPR015943">
    <property type="entry name" value="WD40/YVTN_repeat-like_dom_sf"/>
</dbReference>
<dbReference type="PANTHER" id="PTHR13252">
    <property type="entry name" value="F-BOX ONLY PROTEIN 28"/>
    <property type="match status" value="1"/>
</dbReference>
<dbReference type="AlphaFoldDB" id="A0A0G2GGR2"/>
<comment type="caution">
    <text evidence="2">The sequence shown here is derived from an EMBL/GenBank/DDBJ whole genome shotgun (WGS) entry which is preliminary data.</text>
</comment>
<reference evidence="2 3" key="1">
    <citation type="submission" date="2015-05" db="EMBL/GenBank/DDBJ databases">
        <title>Distinctive expansion of gene families associated with plant cell wall degradation and secondary metabolism in the genomes of grapevine trunk pathogens.</title>
        <authorList>
            <person name="Lawrence D.P."/>
            <person name="Travadon R."/>
            <person name="Rolshausen P.E."/>
            <person name="Baumgartner K."/>
        </authorList>
    </citation>
    <scope>NUCLEOTIDE SEQUENCE [LARGE SCALE GENOMIC DNA]</scope>
    <source>
        <strain evidence="2">UCRPC4</strain>
    </source>
</reference>
<organism evidence="2 3">
    <name type="scientific">Phaeomoniella chlamydospora</name>
    <name type="common">Phaeoacremonium chlamydosporum</name>
    <dbReference type="NCBI Taxonomy" id="158046"/>
    <lineage>
        <taxon>Eukaryota</taxon>
        <taxon>Fungi</taxon>
        <taxon>Dikarya</taxon>
        <taxon>Ascomycota</taxon>
        <taxon>Pezizomycotina</taxon>
        <taxon>Eurotiomycetes</taxon>
        <taxon>Chaetothyriomycetidae</taxon>
        <taxon>Phaeomoniellales</taxon>
        <taxon>Phaeomoniellaceae</taxon>
        <taxon>Phaeomoniella</taxon>
    </lineage>
</organism>
<dbReference type="OrthoDB" id="539158at2759"/>
<name>A0A0G2GGR2_PHACM</name>
<dbReference type="PROSITE" id="PS50181">
    <property type="entry name" value="FBOX"/>
    <property type="match status" value="1"/>
</dbReference>
<dbReference type="Gene3D" id="2.130.10.10">
    <property type="entry name" value="YVTN repeat-like/Quinoprotein amine dehydrogenase"/>
    <property type="match status" value="1"/>
</dbReference>
<dbReference type="SUPFAM" id="SSF81383">
    <property type="entry name" value="F-box domain"/>
    <property type="match status" value="1"/>
</dbReference>
<accession>A0A0G2GGR2</accession>
<dbReference type="SUPFAM" id="SSF50978">
    <property type="entry name" value="WD40 repeat-like"/>
    <property type="match status" value="1"/>
</dbReference>
<dbReference type="Pfam" id="PF12937">
    <property type="entry name" value="F-box-like"/>
    <property type="match status" value="1"/>
</dbReference>
<dbReference type="InterPro" id="IPR036047">
    <property type="entry name" value="F-box-like_dom_sf"/>
</dbReference>
<dbReference type="SMART" id="SM00256">
    <property type="entry name" value="FBOX"/>
    <property type="match status" value="1"/>
</dbReference>
<dbReference type="InterPro" id="IPR039719">
    <property type="entry name" value="FBXO28"/>
</dbReference>
<dbReference type="InterPro" id="IPR036322">
    <property type="entry name" value="WD40_repeat_dom_sf"/>
</dbReference>
<keyword evidence="3" id="KW-1185">Reference proteome</keyword>
<dbReference type="PANTHER" id="PTHR13252:SF9">
    <property type="entry name" value="F-BOX ONLY PROTEIN 28"/>
    <property type="match status" value="1"/>
</dbReference>
<evidence type="ECO:0000313" key="3">
    <source>
        <dbReference type="Proteomes" id="UP000053317"/>
    </source>
</evidence>
<proteinExistence type="predicted"/>
<evidence type="ECO:0000259" key="1">
    <source>
        <dbReference type="PROSITE" id="PS50181"/>
    </source>
</evidence>